<keyword evidence="5" id="KW-1185">Reference proteome</keyword>
<dbReference type="PANTHER" id="PTHR38340">
    <property type="entry name" value="S-LAYER PROTEIN"/>
    <property type="match status" value="1"/>
</dbReference>
<dbReference type="Gene3D" id="2.160.20.10">
    <property type="entry name" value="Single-stranded right-handed beta-helix, Pectin lyase-like"/>
    <property type="match status" value="1"/>
</dbReference>
<keyword evidence="4" id="KW-0378">Hydrolase</keyword>
<dbReference type="GO" id="GO:0005576">
    <property type="term" value="C:extracellular region"/>
    <property type="evidence" value="ECO:0007669"/>
    <property type="project" value="UniProtKB-SubCell"/>
</dbReference>
<evidence type="ECO:0000313" key="5">
    <source>
        <dbReference type="Proteomes" id="UP000279284"/>
    </source>
</evidence>
<dbReference type="OrthoDB" id="8607287at2"/>
<organism evidence="4 5">
    <name type="scientific">Neisseria canis</name>
    <dbReference type="NCBI Taxonomy" id="493"/>
    <lineage>
        <taxon>Bacteria</taxon>
        <taxon>Pseudomonadati</taxon>
        <taxon>Pseudomonadota</taxon>
        <taxon>Betaproteobacteria</taxon>
        <taxon>Neisseriales</taxon>
        <taxon>Neisseriaceae</taxon>
        <taxon>Neisseria</taxon>
    </lineage>
</organism>
<dbReference type="InterPro" id="IPR050557">
    <property type="entry name" value="RTX_toxin/Mannuronan_C5-epim"/>
</dbReference>
<dbReference type="GO" id="GO:0005509">
    <property type="term" value="F:calcium ion binding"/>
    <property type="evidence" value="ECO:0007669"/>
    <property type="project" value="InterPro"/>
</dbReference>
<dbReference type="PROSITE" id="PS00330">
    <property type="entry name" value="HEMOLYSIN_CALCIUM"/>
    <property type="match status" value="1"/>
</dbReference>
<dbReference type="PANTHER" id="PTHR38340:SF1">
    <property type="entry name" value="S-LAYER PROTEIN"/>
    <property type="match status" value="1"/>
</dbReference>
<dbReference type="EMBL" id="LR134313">
    <property type="protein sequence ID" value="VEE99808.1"/>
    <property type="molecule type" value="Genomic_DNA"/>
</dbReference>
<dbReference type="InterPro" id="IPR018511">
    <property type="entry name" value="Hemolysin-typ_Ca-bd_CS"/>
</dbReference>
<dbReference type="InterPro" id="IPR006626">
    <property type="entry name" value="PbH1"/>
</dbReference>
<dbReference type="GO" id="GO:0016787">
    <property type="term" value="F:hydrolase activity"/>
    <property type="evidence" value="ECO:0007669"/>
    <property type="project" value="UniProtKB-KW"/>
</dbReference>
<sequence length="763" mass="79876">MFFLSTPIHFYFEAYPTLAAAAAQSAQTFAAGHIPKGQNFKIVANLGEAQKAAQNPNLRYLIISDGKYHALFQKDNGGHSAAGLSGWSAYFAKAGYVPAVAFYSGSGEISAAVNQAMIAAKKAGVGVEMSENQTYTSESQIKVLRGVKYLHGNGSTIQIGAGVRESAVKFETGSQNSTIDGLVLNMNNRPLNGILAQGTQHTTISNNTVYNTGANDKAAISITGVSNPSTRLSTANVSILNNRIIMPGGKMERGSGGTAIYVGGYPTAPKSKTPAEQRLYAAAAKDVPPGQDLGRWSLYAKGNGKVAETNPEAKAADITIQGNYIDGGRYGIGFNEVSGNSTISHNYLTNNTRNISLQNNVFNVAVKNNLLTDALSTGVLLGYNADHNTISGNIITSTRFIGQALIIAVQGSNHNTITRNHLDAAKPSGRHEPGKWLVYAGSDASDNHITDNIISGSAKGSVLGVEAVWDRASASGERAAYATGLPIHYNGGNGSTNNVSITGNIIAPSFAAAPVLYVGADTSKGWNKKSSDGQYDFPARNIIGHITGLSLKNNTVLGTQGTHFSELIRKHENGGATVNGGKKLEGLQLEEKGITRRNRTVYAVHSHNLSGSDNTLILMGNQAVNGNGGTSDDTITGNTQANALTGGAGNDTINGGYGHDVLTGGAGADTFVFGSKLSETENINMLADFNPKEGDKISLHPALSGGKPPAVWFAKAGSETFATRVIQKGNALYYDADGSGSAFRPVKFAILPNNVQLNAGQFK</sequence>
<comment type="subcellular location">
    <subcellularLocation>
        <location evidence="1">Secreted</location>
    </subcellularLocation>
</comment>
<dbReference type="InterPro" id="IPR011050">
    <property type="entry name" value="Pectin_lyase_fold/virulence"/>
</dbReference>
<dbReference type="Pfam" id="PF00353">
    <property type="entry name" value="HemolysinCabind"/>
    <property type="match status" value="1"/>
</dbReference>
<dbReference type="PRINTS" id="PR00313">
    <property type="entry name" value="CABNDNGRPT"/>
</dbReference>
<keyword evidence="2" id="KW-0964">Secreted</keyword>
<dbReference type="Pfam" id="PF05048">
    <property type="entry name" value="NosD"/>
    <property type="match status" value="1"/>
</dbReference>
<dbReference type="KEGG" id="nci:NCTC10296_00532"/>
<dbReference type="STRING" id="493.BWD07_08180"/>
<name>A0A448D679_9NEIS</name>
<gene>
    <name evidence="4" type="primary">prtC_1</name>
    <name evidence="4" type="ORF">NCTC10296_00532</name>
</gene>
<dbReference type="InterPro" id="IPR007742">
    <property type="entry name" value="NosD_dom"/>
</dbReference>
<evidence type="ECO:0000313" key="4">
    <source>
        <dbReference type="EMBL" id="VEE99808.1"/>
    </source>
</evidence>
<accession>A0A448D679</accession>
<proteinExistence type="predicted"/>
<evidence type="ECO:0000259" key="3">
    <source>
        <dbReference type="Pfam" id="PF05048"/>
    </source>
</evidence>
<dbReference type="SUPFAM" id="SSF51120">
    <property type="entry name" value="beta-Roll"/>
    <property type="match status" value="1"/>
</dbReference>
<dbReference type="InterPro" id="IPR012334">
    <property type="entry name" value="Pectin_lyas_fold"/>
</dbReference>
<protein>
    <submittedName>
        <fullName evidence="4">RTX-family exoprotein</fullName>
        <ecNumber evidence="4">3.4.24.40</ecNumber>
    </submittedName>
</protein>
<evidence type="ECO:0000256" key="2">
    <source>
        <dbReference type="ARBA" id="ARBA00022525"/>
    </source>
</evidence>
<dbReference type="SMART" id="SM00710">
    <property type="entry name" value="PbH1"/>
    <property type="match status" value="8"/>
</dbReference>
<dbReference type="RefSeq" id="WP_085416920.1">
    <property type="nucleotide sequence ID" value="NZ_CAUJPY010000029.1"/>
</dbReference>
<dbReference type="SUPFAM" id="SSF51126">
    <property type="entry name" value="Pectin lyase-like"/>
    <property type="match status" value="1"/>
</dbReference>
<reference evidence="4 5" key="1">
    <citation type="submission" date="2018-12" db="EMBL/GenBank/DDBJ databases">
        <authorList>
            <consortium name="Pathogen Informatics"/>
        </authorList>
    </citation>
    <scope>NUCLEOTIDE SEQUENCE [LARGE SCALE GENOMIC DNA]</scope>
    <source>
        <strain evidence="4 5">NCTC10296</strain>
    </source>
</reference>
<dbReference type="AlphaFoldDB" id="A0A448D679"/>
<dbReference type="Gene3D" id="2.150.10.10">
    <property type="entry name" value="Serralysin-like metalloprotease, C-terminal"/>
    <property type="match status" value="1"/>
</dbReference>
<feature type="domain" description="Periplasmic copper-binding protein NosD beta helix" evidence="3">
    <location>
        <begin position="315"/>
        <end position="457"/>
    </location>
</feature>
<dbReference type="InterPro" id="IPR011049">
    <property type="entry name" value="Serralysin-like_metalloprot_C"/>
</dbReference>
<dbReference type="EC" id="3.4.24.40" evidence="4"/>
<dbReference type="Proteomes" id="UP000279284">
    <property type="component" value="Chromosome"/>
</dbReference>
<evidence type="ECO:0000256" key="1">
    <source>
        <dbReference type="ARBA" id="ARBA00004613"/>
    </source>
</evidence>
<dbReference type="InterPro" id="IPR001343">
    <property type="entry name" value="Hemolysn_Ca-bd"/>
</dbReference>